<dbReference type="EMBL" id="JAAALK010000283">
    <property type="protein sequence ID" value="KAG8073552.1"/>
    <property type="molecule type" value="Genomic_DNA"/>
</dbReference>
<protein>
    <submittedName>
        <fullName evidence="1">Uncharacterized protein</fullName>
    </submittedName>
</protein>
<name>A0A8J5SXW4_ZIZPA</name>
<reference evidence="1" key="2">
    <citation type="submission" date="2021-02" db="EMBL/GenBank/DDBJ databases">
        <authorList>
            <person name="Kimball J.A."/>
            <person name="Haas M.W."/>
            <person name="Macchietto M."/>
            <person name="Kono T."/>
            <person name="Duquette J."/>
            <person name="Shao M."/>
        </authorList>
    </citation>
    <scope>NUCLEOTIDE SEQUENCE</scope>
    <source>
        <tissue evidence="1">Fresh leaf tissue</tissue>
    </source>
</reference>
<accession>A0A8J5SXW4</accession>
<dbReference type="AlphaFoldDB" id="A0A8J5SXW4"/>
<evidence type="ECO:0000313" key="2">
    <source>
        <dbReference type="Proteomes" id="UP000729402"/>
    </source>
</evidence>
<gene>
    <name evidence="1" type="ORF">GUJ93_ZPchr0006g46392</name>
</gene>
<organism evidence="1 2">
    <name type="scientific">Zizania palustris</name>
    <name type="common">Northern wild rice</name>
    <dbReference type="NCBI Taxonomy" id="103762"/>
    <lineage>
        <taxon>Eukaryota</taxon>
        <taxon>Viridiplantae</taxon>
        <taxon>Streptophyta</taxon>
        <taxon>Embryophyta</taxon>
        <taxon>Tracheophyta</taxon>
        <taxon>Spermatophyta</taxon>
        <taxon>Magnoliopsida</taxon>
        <taxon>Liliopsida</taxon>
        <taxon>Poales</taxon>
        <taxon>Poaceae</taxon>
        <taxon>BOP clade</taxon>
        <taxon>Oryzoideae</taxon>
        <taxon>Oryzeae</taxon>
        <taxon>Zizaniinae</taxon>
        <taxon>Zizania</taxon>
    </lineage>
</organism>
<keyword evidence="2" id="KW-1185">Reference proteome</keyword>
<sequence length="184" mass="20619">MAIAAARRNLGRGLLPPCGSQRPDRVIARLVTEPECRVEAMVEEVSSSSSPAALWEPLAAAPLPLRASSPSKARLLLEWKLEKLIKEAIHDCFVRLNKLDDAEMVFEEENCFENKPDFAILDTKFELLSRRTLMGKIVELGQLLSLIQDMEHAIFRMLDNGMIFTRSEGLFNPSDISFSFPAVC</sequence>
<comment type="caution">
    <text evidence="1">The sequence shown here is derived from an EMBL/GenBank/DDBJ whole genome shotgun (WGS) entry which is preliminary data.</text>
</comment>
<dbReference type="Proteomes" id="UP000729402">
    <property type="component" value="Unassembled WGS sequence"/>
</dbReference>
<proteinExistence type="predicted"/>
<reference evidence="1" key="1">
    <citation type="journal article" date="2021" name="bioRxiv">
        <title>Whole Genome Assembly and Annotation of Northern Wild Rice, Zizania palustris L., Supports a Whole Genome Duplication in the Zizania Genus.</title>
        <authorList>
            <person name="Haas M."/>
            <person name="Kono T."/>
            <person name="Macchietto M."/>
            <person name="Millas R."/>
            <person name="McGilp L."/>
            <person name="Shao M."/>
            <person name="Duquette J."/>
            <person name="Hirsch C.N."/>
            <person name="Kimball J."/>
        </authorList>
    </citation>
    <scope>NUCLEOTIDE SEQUENCE</scope>
    <source>
        <tissue evidence="1">Fresh leaf tissue</tissue>
    </source>
</reference>
<evidence type="ECO:0000313" key="1">
    <source>
        <dbReference type="EMBL" id="KAG8073552.1"/>
    </source>
</evidence>